<protein>
    <submittedName>
        <fullName evidence="1">Uncharacterized protein</fullName>
    </submittedName>
</protein>
<keyword evidence="2" id="KW-1185">Reference proteome</keyword>
<dbReference type="HOGENOM" id="CLU_2932761_0_0_6"/>
<gene>
    <name evidence="1" type="ORF">HMPREF0198_1812</name>
</gene>
<proteinExistence type="predicted"/>
<dbReference type="AlphaFoldDB" id="C8NBD4"/>
<reference evidence="1 2" key="1">
    <citation type="submission" date="2009-08" db="EMBL/GenBank/DDBJ databases">
        <authorList>
            <person name="Qin X."/>
            <person name="Bachman B."/>
            <person name="Battles P."/>
            <person name="Bell A."/>
            <person name="Bess C."/>
            <person name="Bickham C."/>
            <person name="Chaboub L."/>
            <person name="Chen D."/>
            <person name="Coyle M."/>
            <person name="Deiros D.R."/>
            <person name="Dinh H."/>
            <person name="Forbes L."/>
            <person name="Fowler G."/>
            <person name="Francisco L."/>
            <person name="Fu Q."/>
            <person name="Gubbala S."/>
            <person name="Hale W."/>
            <person name="Han Y."/>
            <person name="Hemphill L."/>
            <person name="Highlander S.K."/>
            <person name="Hirani K."/>
            <person name="Hogues M."/>
            <person name="Jackson L."/>
            <person name="Jakkamsetti A."/>
            <person name="Javaid M."/>
            <person name="Jiang H."/>
            <person name="Korchina V."/>
            <person name="Kovar C."/>
            <person name="Lara F."/>
            <person name="Lee S."/>
            <person name="Mata R."/>
            <person name="Mathew T."/>
            <person name="Moen C."/>
            <person name="Morales K."/>
            <person name="Munidasa M."/>
            <person name="Nazareth L."/>
            <person name="Ngo R."/>
            <person name="Nguyen L."/>
            <person name="Okwuonu G."/>
            <person name="Ongeri F."/>
            <person name="Patil S."/>
            <person name="Petrosino J."/>
            <person name="Pham C."/>
            <person name="Pham P."/>
            <person name="Pu L.-L."/>
            <person name="Puazo M."/>
            <person name="Raj R."/>
            <person name="Reid J."/>
            <person name="Rouhana J."/>
            <person name="Saada N."/>
            <person name="Shang Y."/>
            <person name="Simmons D."/>
            <person name="Thornton R."/>
            <person name="Warren J."/>
            <person name="Weissenberger G."/>
            <person name="Zhang J."/>
            <person name="Zhang L."/>
            <person name="Zhou C."/>
            <person name="Zhu D."/>
            <person name="Muzny D."/>
            <person name="Worley K."/>
            <person name="Gibbs R."/>
        </authorList>
    </citation>
    <scope>NUCLEOTIDE SEQUENCE [LARGE SCALE GENOMIC DNA]</scope>
    <source>
        <strain evidence="2">ATCC 15826 / DSM 8339 / NCTC 10426 / 6573</strain>
    </source>
</reference>
<dbReference type="EMBL" id="ACKY01000102">
    <property type="protein sequence ID" value="EEV88102.1"/>
    <property type="molecule type" value="Genomic_DNA"/>
</dbReference>
<dbReference type="Proteomes" id="UP000004870">
    <property type="component" value="Unassembled WGS sequence"/>
</dbReference>
<comment type="caution">
    <text evidence="1">The sequence shown here is derived from an EMBL/GenBank/DDBJ whole genome shotgun (WGS) entry which is preliminary data.</text>
</comment>
<organism evidence="1 2">
    <name type="scientific">Cardiobacterium hominis (strain ATCC 15826 / DSM 8339 / NCTC 10426 / 6573)</name>
    <dbReference type="NCBI Taxonomy" id="638300"/>
    <lineage>
        <taxon>Bacteria</taxon>
        <taxon>Pseudomonadati</taxon>
        <taxon>Pseudomonadota</taxon>
        <taxon>Gammaproteobacteria</taxon>
        <taxon>Cardiobacteriales</taxon>
        <taxon>Cardiobacteriaceae</taxon>
        <taxon>Cardiobacterium</taxon>
    </lineage>
</organism>
<accession>C8NBD4</accession>
<sequence>MEAPFFKRKDSGIMAENARRCGQIATWQSRVADGQETAAGEGGPSRLRAECAIIRAAILP</sequence>
<evidence type="ECO:0000313" key="1">
    <source>
        <dbReference type="EMBL" id="EEV88102.1"/>
    </source>
</evidence>
<name>C8NBD4_CARH6</name>
<evidence type="ECO:0000313" key="2">
    <source>
        <dbReference type="Proteomes" id="UP000004870"/>
    </source>
</evidence>